<dbReference type="EC" id="2.7.1.2" evidence="2"/>
<evidence type="ECO:0000256" key="1">
    <source>
        <dbReference type="ARBA" id="ARBA00006479"/>
    </source>
</evidence>
<proteinExistence type="inferred from homology"/>
<sequence>MSSDSDLTPNEPAVITRNRYYAGIDVGGTNIKLGLLDDLGNRLAYRSIPTQQEEGAEAASRRCAAAIAKMAAEAGVAEIRRVGLATPGPMDVPTGMLVCPGNLPAWHNTPIRQLFADATGLPVTYANDANAAAWGEYWRGAGAEYTSMVMLTLGTGVGGGIVLDERLVEGQHSCGAEIGHIIIDPSDDAPSNSLGVRGTLEGYCGSYGVVGQAERLLADPAVESTLRAALDKGEKLTPKAIAIAAEAGDAAALSVVMNTAKLLAVGVVTCAHMVDPNSIVVGGGLNFGGAGSPLGDRFMDRLREETRQRLIPTLRDKLHIDFALLGGDAGFTGAAGLARRDDRQVG</sequence>
<dbReference type="InterPro" id="IPR049874">
    <property type="entry name" value="ROK_cs"/>
</dbReference>
<dbReference type="Gene3D" id="3.30.420.40">
    <property type="match status" value="2"/>
</dbReference>
<evidence type="ECO:0000313" key="2">
    <source>
        <dbReference type="EMBL" id="TWT37367.1"/>
    </source>
</evidence>
<organism evidence="2 3">
    <name type="scientific">Posidoniimonas corsicana</name>
    <dbReference type="NCBI Taxonomy" id="1938618"/>
    <lineage>
        <taxon>Bacteria</taxon>
        <taxon>Pseudomonadati</taxon>
        <taxon>Planctomycetota</taxon>
        <taxon>Planctomycetia</taxon>
        <taxon>Pirellulales</taxon>
        <taxon>Lacipirellulaceae</taxon>
        <taxon>Posidoniimonas</taxon>
    </lineage>
</organism>
<keyword evidence="2" id="KW-0808">Transferase</keyword>
<dbReference type="PANTHER" id="PTHR18964:SF149">
    <property type="entry name" value="BIFUNCTIONAL UDP-N-ACETYLGLUCOSAMINE 2-EPIMERASE_N-ACETYLMANNOSAMINE KINASE"/>
    <property type="match status" value="1"/>
</dbReference>
<dbReference type="PROSITE" id="PS01125">
    <property type="entry name" value="ROK"/>
    <property type="match status" value="1"/>
</dbReference>
<dbReference type="EMBL" id="SIHJ01000001">
    <property type="protein sequence ID" value="TWT37367.1"/>
    <property type="molecule type" value="Genomic_DNA"/>
</dbReference>
<dbReference type="RefSeq" id="WP_228714582.1">
    <property type="nucleotide sequence ID" value="NZ_SIHJ01000001.1"/>
</dbReference>
<dbReference type="Proteomes" id="UP000316714">
    <property type="component" value="Unassembled WGS sequence"/>
</dbReference>
<dbReference type="InterPro" id="IPR000600">
    <property type="entry name" value="ROK"/>
</dbReference>
<accession>A0A5C5VHB6</accession>
<dbReference type="InterPro" id="IPR043129">
    <property type="entry name" value="ATPase_NBD"/>
</dbReference>
<protein>
    <submittedName>
        <fullName evidence="2">Glucokinase</fullName>
        <ecNumber evidence="2">2.7.1.2</ecNumber>
    </submittedName>
</protein>
<keyword evidence="3" id="KW-1185">Reference proteome</keyword>
<dbReference type="PANTHER" id="PTHR18964">
    <property type="entry name" value="ROK (REPRESSOR, ORF, KINASE) FAMILY"/>
    <property type="match status" value="1"/>
</dbReference>
<keyword evidence="2" id="KW-0418">Kinase</keyword>
<name>A0A5C5VHB6_9BACT</name>
<comment type="caution">
    <text evidence="2">The sequence shown here is derived from an EMBL/GenBank/DDBJ whole genome shotgun (WGS) entry which is preliminary data.</text>
</comment>
<dbReference type="SUPFAM" id="SSF53067">
    <property type="entry name" value="Actin-like ATPase domain"/>
    <property type="match status" value="1"/>
</dbReference>
<reference evidence="2 3" key="1">
    <citation type="submission" date="2019-02" db="EMBL/GenBank/DDBJ databases">
        <title>Deep-cultivation of Planctomycetes and their phenomic and genomic characterization uncovers novel biology.</title>
        <authorList>
            <person name="Wiegand S."/>
            <person name="Jogler M."/>
            <person name="Boedeker C."/>
            <person name="Pinto D."/>
            <person name="Vollmers J."/>
            <person name="Rivas-Marin E."/>
            <person name="Kohn T."/>
            <person name="Peeters S.H."/>
            <person name="Heuer A."/>
            <person name="Rast P."/>
            <person name="Oberbeckmann S."/>
            <person name="Bunk B."/>
            <person name="Jeske O."/>
            <person name="Meyerdierks A."/>
            <person name="Storesund J.E."/>
            <person name="Kallscheuer N."/>
            <person name="Luecker S."/>
            <person name="Lage O.M."/>
            <person name="Pohl T."/>
            <person name="Merkel B.J."/>
            <person name="Hornburger P."/>
            <person name="Mueller R.-W."/>
            <person name="Bruemmer F."/>
            <person name="Labrenz M."/>
            <person name="Spormann A.M."/>
            <person name="Op Den Camp H."/>
            <person name="Overmann J."/>
            <person name="Amann R."/>
            <person name="Jetten M.S.M."/>
            <person name="Mascher T."/>
            <person name="Medema M.H."/>
            <person name="Devos D.P."/>
            <person name="Kaster A.-K."/>
            <person name="Ovreas L."/>
            <person name="Rohde M."/>
            <person name="Galperin M.Y."/>
            <person name="Jogler C."/>
        </authorList>
    </citation>
    <scope>NUCLEOTIDE SEQUENCE [LARGE SCALE GENOMIC DNA]</scope>
    <source>
        <strain evidence="2 3">KOR34</strain>
    </source>
</reference>
<dbReference type="Pfam" id="PF00480">
    <property type="entry name" value="ROK"/>
    <property type="match status" value="1"/>
</dbReference>
<dbReference type="AlphaFoldDB" id="A0A5C5VHB6"/>
<gene>
    <name evidence="2" type="primary">glcK_1</name>
    <name evidence="2" type="ORF">KOR34_23170</name>
</gene>
<dbReference type="GO" id="GO:0004340">
    <property type="term" value="F:glucokinase activity"/>
    <property type="evidence" value="ECO:0007669"/>
    <property type="project" value="UniProtKB-EC"/>
</dbReference>
<evidence type="ECO:0000313" key="3">
    <source>
        <dbReference type="Proteomes" id="UP000316714"/>
    </source>
</evidence>
<comment type="similarity">
    <text evidence="1">Belongs to the ROK (NagC/XylR) family.</text>
</comment>